<sequence length="228" mass="25497">MEERSIKINMEIKVSEEIKKACPQFAGIAIRATVENTAYSESLWKKIDEFTICYREMYTTDSIKDMVTIHATREAYKKCGKDPSRYRPSGEALCRRILRGISLYQIDTLVDLINLVSIRYGYSIGGFDADKIQGDTLVLGIGKSGEPYEGIGRGELNIEGMPVYRDAMGGIGTPTSDNERTKLEAGTTHLLTIINGYSGKEGLQEAADYMLELLKEFAASKDEELIYF</sequence>
<reference evidence="3" key="1">
    <citation type="submission" date="2015-10" db="EMBL/GenBank/DDBJ databases">
        <title>Extensive mobilome-driven genome diversification in gut-associated Bacteroides vulgatus mpk.</title>
        <authorList>
            <person name="Beier S."/>
            <person name="Lange A."/>
            <person name="Huson D.H."/>
            <person name="Frick J.-S."/>
            <person name="Autenrieth I.B."/>
        </authorList>
    </citation>
    <scope>NUCLEOTIDE SEQUENCE [LARGE SCALE GENOMIC DNA]</scope>
    <source>
        <strain evidence="3">mpk</strain>
    </source>
</reference>
<evidence type="ECO:0000259" key="1">
    <source>
        <dbReference type="SMART" id="SM00873"/>
    </source>
</evidence>
<gene>
    <name evidence="2" type="ORF">BvMPK_0363</name>
</gene>
<feature type="domain" description="B3/B4 tRNA-binding" evidence="1">
    <location>
        <begin position="70"/>
        <end position="219"/>
    </location>
</feature>
<proteinExistence type="predicted"/>
<dbReference type="Proteomes" id="UP000061587">
    <property type="component" value="Chromosome"/>
</dbReference>
<dbReference type="AlphaFoldDB" id="A0A0P0L4L9"/>
<dbReference type="InterPro" id="IPR005146">
    <property type="entry name" value="B3/B4_tRNA-bd"/>
</dbReference>
<protein>
    <submittedName>
        <fullName evidence="2">B3/4 Domain-Containing Protein</fullName>
    </submittedName>
</protein>
<dbReference type="SMART" id="SM00873">
    <property type="entry name" value="B3_4"/>
    <property type="match status" value="1"/>
</dbReference>
<accession>A0A0P0L4L9</accession>
<dbReference type="GO" id="GO:0003723">
    <property type="term" value="F:RNA binding"/>
    <property type="evidence" value="ECO:0007669"/>
    <property type="project" value="InterPro"/>
</dbReference>
<name>A0A0P0L4L9_PHOVU</name>
<evidence type="ECO:0000313" key="3">
    <source>
        <dbReference type="Proteomes" id="UP000061587"/>
    </source>
</evidence>
<dbReference type="PATRIC" id="fig|821.40.peg.432"/>
<dbReference type="Pfam" id="PF03483">
    <property type="entry name" value="B3_4"/>
    <property type="match status" value="1"/>
</dbReference>
<dbReference type="EMBL" id="CP013020">
    <property type="protein sequence ID" value="ALK82997.1"/>
    <property type="molecule type" value="Genomic_DNA"/>
</dbReference>
<evidence type="ECO:0000313" key="2">
    <source>
        <dbReference type="EMBL" id="ALK82997.1"/>
    </source>
</evidence>
<dbReference type="InterPro" id="IPR020825">
    <property type="entry name" value="Phe-tRNA_synthase-like_B3/B4"/>
</dbReference>
<organism evidence="2 3">
    <name type="scientific">Phocaeicola vulgatus</name>
    <name type="common">Bacteroides vulgatus</name>
    <dbReference type="NCBI Taxonomy" id="821"/>
    <lineage>
        <taxon>Bacteria</taxon>
        <taxon>Pseudomonadati</taxon>
        <taxon>Bacteroidota</taxon>
        <taxon>Bacteroidia</taxon>
        <taxon>Bacteroidales</taxon>
        <taxon>Bacteroidaceae</taxon>
        <taxon>Phocaeicola</taxon>
    </lineage>
</organism>
<dbReference type="Gene3D" id="3.50.40.10">
    <property type="entry name" value="Phenylalanyl-trna Synthetase, Chain B, domain 3"/>
    <property type="match status" value="1"/>
</dbReference>
<dbReference type="PANTHER" id="PTHR39209:SF2">
    <property type="entry name" value="CYTOPLASMIC PROTEIN"/>
    <property type="match status" value="1"/>
</dbReference>
<dbReference type="PANTHER" id="PTHR39209">
    <property type="match status" value="1"/>
</dbReference>
<dbReference type="GO" id="GO:0004826">
    <property type="term" value="F:phenylalanine-tRNA ligase activity"/>
    <property type="evidence" value="ECO:0007669"/>
    <property type="project" value="InterPro"/>
</dbReference>
<reference evidence="2 3" key="2">
    <citation type="journal article" date="2016" name="Genome Biol. Evol.">
        <title>Extensive mobilome-driven genome diversification in mouse gut-associated Bacteroides vulgatus mpk.</title>
        <authorList>
            <person name="Lange A."/>
            <person name="Beier S."/>
            <person name="Steimle A."/>
            <person name="Autenrieth I.B."/>
            <person name="Huson D.H."/>
            <person name="Frick J.S."/>
        </authorList>
    </citation>
    <scope>NUCLEOTIDE SEQUENCE [LARGE SCALE GENOMIC DNA]</scope>
    <source>
        <strain evidence="3">mpk</strain>
    </source>
</reference>
<dbReference type="SUPFAM" id="SSF56037">
    <property type="entry name" value="PheT/TilS domain"/>
    <property type="match status" value="1"/>
</dbReference>